<dbReference type="GO" id="GO:0016491">
    <property type="term" value="F:oxidoreductase activity"/>
    <property type="evidence" value="ECO:0007669"/>
    <property type="project" value="InterPro"/>
</dbReference>
<dbReference type="SUPFAM" id="SSF50129">
    <property type="entry name" value="GroES-like"/>
    <property type="match status" value="1"/>
</dbReference>
<evidence type="ECO:0000313" key="3">
    <source>
        <dbReference type="Proteomes" id="UP000275401"/>
    </source>
</evidence>
<protein>
    <submittedName>
        <fullName evidence="2">NADP-dependent oxidoreductase</fullName>
    </submittedName>
</protein>
<reference evidence="2 3" key="1">
    <citation type="submission" date="2018-11" db="EMBL/GenBank/DDBJ databases">
        <title>The Potential of Streptomyces as Biocontrol Agents against the Tomato grey mould, Botrytis cinerea (Gray mold) Frontiers in Microbiology.</title>
        <authorList>
            <person name="Li D."/>
        </authorList>
    </citation>
    <scope>NUCLEOTIDE SEQUENCE [LARGE SCALE GENOMIC DNA]</scope>
    <source>
        <strain evidence="2 3">NEAU-LD23</strain>
    </source>
</reference>
<dbReference type="PANTHER" id="PTHR43677">
    <property type="entry name" value="SHORT-CHAIN DEHYDROGENASE/REDUCTASE"/>
    <property type="match status" value="1"/>
</dbReference>
<dbReference type="Pfam" id="PF08240">
    <property type="entry name" value="ADH_N"/>
    <property type="match status" value="1"/>
</dbReference>
<keyword evidence="3" id="KW-1185">Reference proteome</keyword>
<dbReference type="InterPro" id="IPR011032">
    <property type="entry name" value="GroES-like_sf"/>
</dbReference>
<feature type="domain" description="Enoyl reductase (ER)" evidence="1">
    <location>
        <begin position="10"/>
        <end position="307"/>
    </location>
</feature>
<sequence>MRRVRFHAHGGPDVLRLEEADPPTPAPGELLIRTEAIGVTLPGVRRVRDTGTPLPGSFGGDIAGRVAALGDGVTGFAVGDRVSAISFADSYADVTTAPVVTASPIPDGATAVEAVALVRGGHVALAALAAAAPSPAESLLITGAASGVGHLAVQLACVQGVRRVVAAVGDPAKAAFVRDLGADEVVAYGDESWGEPVDAVLDGVGGDLLPRALAALAPAGRLVFFNSGGGTVPAHALLSGSKTITGLTMAHFSQTRPESYAQHRGELWRLFGEGRLCPAVHAEIPLDQAPKAHAIIESRTNRGKVVLIP</sequence>
<name>A0A3M8WE25_9ACTN</name>
<comment type="caution">
    <text evidence="2">The sequence shown here is derived from an EMBL/GenBank/DDBJ whole genome shotgun (WGS) entry which is preliminary data.</text>
</comment>
<proteinExistence type="predicted"/>
<dbReference type="Proteomes" id="UP000275401">
    <property type="component" value="Unassembled WGS sequence"/>
</dbReference>
<dbReference type="AlphaFoldDB" id="A0A3M8WE25"/>
<dbReference type="PANTHER" id="PTHR43677:SF4">
    <property type="entry name" value="QUINONE OXIDOREDUCTASE-LIKE PROTEIN 2"/>
    <property type="match status" value="1"/>
</dbReference>
<dbReference type="InterPro" id="IPR036291">
    <property type="entry name" value="NAD(P)-bd_dom_sf"/>
</dbReference>
<evidence type="ECO:0000313" key="2">
    <source>
        <dbReference type="EMBL" id="RNG28336.1"/>
    </source>
</evidence>
<dbReference type="InterPro" id="IPR020843">
    <property type="entry name" value="ER"/>
</dbReference>
<dbReference type="SMART" id="SM00829">
    <property type="entry name" value="PKS_ER"/>
    <property type="match status" value="1"/>
</dbReference>
<dbReference type="RefSeq" id="WP_123099964.1">
    <property type="nucleotide sequence ID" value="NZ_RIBZ01000161.1"/>
</dbReference>
<dbReference type="SUPFAM" id="SSF51735">
    <property type="entry name" value="NAD(P)-binding Rossmann-fold domains"/>
    <property type="match status" value="1"/>
</dbReference>
<organism evidence="2 3">
    <name type="scientific">Streptomyces botrytidirepellens</name>
    <dbReference type="NCBI Taxonomy" id="2486417"/>
    <lineage>
        <taxon>Bacteria</taxon>
        <taxon>Bacillati</taxon>
        <taxon>Actinomycetota</taxon>
        <taxon>Actinomycetes</taxon>
        <taxon>Kitasatosporales</taxon>
        <taxon>Streptomycetaceae</taxon>
        <taxon>Streptomyces</taxon>
    </lineage>
</organism>
<dbReference type="Pfam" id="PF13602">
    <property type="entry name" value="ADH_zinc_N_2"/>
    <property type="match status" value="1"/>
</dbReference>
<dbReference type="InterPro" id="IPR013154">
    <property type="entry name" value="ADH-like_N"/>
</dbReference>
<accession>A0A3M8WE25</accession>
<dbReference type="Gene3D" id="3.40.50.720">
    <property type="entry name" value="NAD(P)-binding Rossmann-like Domain"/>
    <property type="match status" value="1"/>
</dbReference>
<dbReference type="EMBL" id="RIBZ01000161">
    <property type="protein sequence ID" value="RNG28336.1"/>
    <property type="molecule type" value="Genomic_DNA"/>
</dbReference>
<gene>
    <name evidence="2" type="ORF">EEJ42_12185</name>
</gene>
<dbReference type="InterPro" id="IPR051397">
    <property type="entry name" value="Zn-ADH-like_protein"/>
</dbReference>
<dbReference type="Gene3D" id="3.90.180.10">
    <property type="entry name" value="Medium-chain alcohol dehydrogenases, catalytic domain"/>
    <property type="match status" value="1"/>
</dbReference>
<evidence type="ECO:0000259" key="1">
    <source>
        <dbReference type="SMART" id="SM00829"/>
    </source>
</evidence>